<dbReference type="EMBL" id="JAYMYQ010000001">
    <property type="protein sequence ID" value="KAK7358322.1"/>
    <property type="molecule type" value="Genomic_DNA"/>
</dbReference>
<dbReference type="FunFam" id="1.20.1260.60:FF:000002">
    <property type="entry name" value="Vacuolar protein sorting-associated protein IST1"/>
    <property type="match status" value="1"/>
</dbReference>
<organism evidence="3 4">
    <name type="scientific">Canavalia gladiata</name>
    <name type="common">Sword bean</name>
    <name type="synonym">Dolichos gladiatus</name>
    <dbReference type="NCBI Taxonomy" id="3824"/>
    <lineage>
        <taxon>Eukaryota</taxon>
        <taxon>Viridiplantae</taxon>
        <taxon>Streptophyta</taxon>
        <taxon>Embryophyta</taxon>
        <taxon>Tracheophyta</taxon>
        <taxon>Spermatophyta</taxon>
        <taxon>Magnoliopsida</taxon>
        <taxon>eudicotyledons</taxon>
        <taxon>Gunneridae</taxon>
        <taxon>Pentapetalae</taxon>
        <taxon>rosids</taxon>
        <taxon>fabids</taxon>
        <taxon>Fabales</taxon>
        <taxon>Fabaceae</taxon>
        <taxon>Papilionoideae</taxon>
        <taxon>50 kb inversion clade</taxon>
        <taxon>NPAAA clade</taxon>
        <taxon>indigoferoid/millettioid clade</taxon>
        <taxon>Phaseoleae</taxon>
        <taxon>Canavalia</taxon>
    </lineage>
</organism>
<feature type="region of interest" description="Disordered" evidence="2">
    <location>
        <begin position="678"/>
        <end position="699"/>
    </location>
</feature>
<dbReference type="InterPro" id="IPR042277">
    <property type="entry name" value="IST1-like"/>
</dbReference>
<gene>
    <name evidence="3" type="ORF">VNO77_00249</name>
</gene>
<feature type="region of interest" description="Disordered" evidence="2">
    <location>
        <begin position="263"/>
        <end position="312"/>
    </location>
</feature>
<evidence type="ECO:0000313" key="3">
    <source>
        <dbReference type="EMBL" id="KAK7358322.1"/>
    </source>
</evidence>
<sequence length="755" mass="85852">MLDGLLGRSFAAKCKSLIKLTKSRIDVIRRKRKATEKFLKKDISDLLLNGLDINAYGRAEGLMVELTLSSCYGFVEHCCEFVLKRLSVMQQVSACPEDCRMAVSSLMFAAARFSDLPELRDLRQIFQERYENSMECYVNPEFAANLDFKSPTLEKKVCLMQEIASEFSVNWDSKAFKLRMSRSSTFAQDHNAGMPNRLNDYCKPPCGKDLTQKEIRNDVLLEKNHDHAKDGYIFQNGKEAVVLNRLDHDLQSKFTHPGNEFKPLNGHEVPWKRDGPGRENPLTGRQEVTVEKSDRGYSKEGSMLKPIGRSSQEKTVEQFEGGSKFNKSWVNTTPTRENQDRMLKSIGRSSQNQKKTVEQFEGGSKMHDNCGNTTPARETQDTKTTRKPPSHVKPPFSVNHVGLPGTDKTVKKIQRDETPALKPCYSNAIPPLRETHDTAARKSPRHAGLHFKSNVNDPFAVNHIDQLDTDKSERKIQKEETPTLKPCNSNAIPPPYVKQLNSKQQNSTRGANVVSSYANSNGISTYPSGHDKPEAASMSERIQIDLDNSDRDWQGGSRHERLGKQSREKEISIREEVTLVKPKSMRRKQSRSRPGYYDASNEDSGLERKSRSRSRRRDESRRGLQNLFDDECYQNAEEERIIDKLLIHYSKKPSILVPEKVRRNSKHAHLMDNTTTRELLQNESGDGSDETPEMVSLPPRSVSLPREQHRGVEAKKVFTRAATFEPVRSLEARHVHPKLPDYDDLAARFAALRGR</sequence>
<evidence type="ECO:0000313" key="4">
    <source>
        <dbReference type="Proteomes" id="UP001367508"/>
    </source>
</evidence>
<protein>
    <recommendedName>
        <fullName evidence="5">Vacuolar protein sorting-associated protein Ist1</fullName>
    </recommendedName>
</protein>
<name>A0AAN9R3U1_CANGL</name>
<feature type="region of interest" description="Disordered" evidence="2">
    <location>
        <begin position="468"/>
        <end position="491"/>
    </location>
</feature>
<dbReference type="PANTHER" id="PTHR12161:SF84">
    <property type="entry name" value="VACUOLAR PROTEIN SORTING-ASSOCIATED PROTEIN IST1-RELATED"/>
    <property type="match status" value="1"/>
</dbReference>
<reference evidence="3 4" key="1">
    <citation type="submission" date="2024-01" db="EMBL/GenBank/DDBJ databases">
        <title>The genomes of 5 underutilized Papilionoideae crops provide insights into root nodulation and disease resistanc.</title>
        <authorList>
            <person name="Jiang F."/>
        </authorList>
    </citation>
    <scope>NUCLEOTIDE SEQUENCE [LARGE SCALE GENOMIC DNA]</scope>
    <source>
        <strain evidence="3">LVBAO_FW01</strain>
        <tissue evidence="3">Leaves</tissue>
    </source>
</reference>
<comment type="caution">
    <text evidence="3">The sequence shown here is derived from an EMBL/GenBank/DDBJ whole genome shotgun (WGS) entry which is preliminary data.</text>
</comment>
<feature type="compositionally biased region" description="Basic and acidic residues" evidence="2">
    <location>
        <begin position="546"/>
        <end position="578"/>
    </location>
</feature>
<proteinExistence type="inferred from homology"/>
<comment type="similarity">
    <text evidence="1">Belongs to the IST1 family.</text>
</comment>
<feature type="region of interest" description="Disordered" evidence="2">
    <location>
        <begin position="343"/>
        <end position="405"/>
    </location>
</feature>
<feature type="region of interest" description="Disordered" evidence="2">
    <location>
        <begin position="546"/>
        <end position="621"/>
    </location>
</feature>
<keyword evidence="4" id="KW-1185">Reference proteome</keyword>
<dbReference type="InterPro" id="IPR005061">
    <property type="entry name" value="Ist1"/>
</dbReference>
<accession>A0AAN9R3U1</accession>
<dbReference type="Gene3D" id="1.20.1260.60">
    <property type="entry name" value="Vacuolar protein sorting-associated protein Ist1"/>
    <property type="match status" value="1"/>
</dbReference>
<feature type="compositionally biased region" description="Basic and acidic residues" evidence="2">
    <location>
        <begin position="288"/>
        <end position="298"/>
    </location>
</feature>
<dbReference type="AlphaFoldDB" id="A0AAN9R3U1"/>
<evidence type="ECO:0008006" key="5">
    <source>
        <dbReference type="Google" id="ProtNLM"/>
    </source>
</evidence>
<feature type="compositionally biased region" description="Basic and acidic residues" evidence="2">
    <location>
        <begin position="468"/>
        <end position="482"/>
    </location>
</feature>
<dbReference type="GO" id="GO:0015031">
    <property type="term" value="P:protein transport"/>
    <property type="evidence" value="ECO:0007669"/>
    <property type="project" value="InterPro"/>
</dbReference>
<dbReference type="Proteomes" id="UP001367508">
    <property type="component" value="Unassembled WGS sequence"/>
</dbReference>
<dbReference type="Pfam" id="PF03398">
    <property type="entry name" value="Ist1"/>
    <property type="match status" value="1"/>
</dbReference>
<evidence type="ECO:0000256" key="1">
    <source>
        <dbReference type="ARBA" id="ARBA00005536"/>
    </source>
</evidence>
<evidence type="ECO:0000256" key="2">
    <source>
        <dbReference type="SAM" id="MobiDB-lite"/>
    </source>
</evidence>
<dbReference type="PANTHER" id="PTHR12161">
    <property type="entry name" value="IST1 FAMILY MEMBER"/>
    <property type="match status" value="1"/>
</dbReference>